<dbReference type="GO" id="GO:0016705">
    <property type="term" value="F:oxidoreductase activity, acting on paired donors, with incorporation or reduction of molecular oxygen"/>
    <property type="evidence" value="ECO:0007669"/>
    <property type="project" value="UniProtKB-ARBA"/>
</dbReference>
<dbReference type="AlphaFoldDB" id="A0A9X4KE54"/>
<evidence type="ECO:0000259" key="5">
    <source>
        <dbReference type="PROSITE" id="PS51296"/>
    </source>
</evidence>
<dbReference type="Gene3D" id="2.102.10.10">
    <property type="entry name" value="Rieske [2Fe-2S] iron-sulphur domain"/>
    <property type="match status" value="1"/>
</dbReference>
<comment type="caution">
    <text evidence="6">The sequence shown here is derived from an EMBL/GenBank/DDBJ whole genome shotgun (WGS) entry which is preliminary data.</text>
</comment>
<evidence type="ECO:0000313" key="7">
    <source>
        <dbReference type="Proteomes" id="UP001153387"/>
    </source>
</evidence>
<dbReference type="GO" id="GO:0051537">
    <property type="term" value="F:2 iron, 2 sulfur cluster binding"/>
    <property type="evidence" value="ECO:0007669"/>
    <property type="project" value="UniProtKB-KW"/>
</dbReference>
<keyword evidence="7" id="KW-1185">Reference proteome</keyword>
<keyword evidence="1" id="KW-0001">2Fe-2S</keyword>
<dbReference type="Pfam" id="PF00355">
    <property type="entry name" value="Rieske"/>
    <property type="match status" value="1"/>
</dbReference>
<evidence type="ECO:0000256" key="3">
    <source>
        <dbReference type="ARBA" id="ARBA00023004"/>
    </source>
</evidence>
<keyword evidence="3" id="KW-0408">Iron</keyword>
<name>A0A9X4KE54_9BACL</name>
<dbReference type="InterPro" id="IPR017941">
    <property type="entry name" value="Rieske_2Fe-2S"/>
</dbReference>
<dbReference type="EMBL" id="JAPDHZ010000002">
    <property type="protein sequence ID" value="MDG0790346.1"/>
    <property type="molecule type" value="Genomic_DNA"/>
</dbReference>
<dbReference type="InterPro" id="IPR036922">
    <property type="entry name" value="Rieske_2Fe-2S_sf"/>
</dbReference>
<keyword evidence="2" id="KW-0479">Metal-binding</keyword>
<organism evidence="6 7">
    <name type="scientific">Cohnella ginsengisoli</name>
    <dbReference type="NCBI Taxonomy" id="425004"/>
    <lineage>
        <taxon>Bacteria</taxon>
        <taxon>Bacillati</taxon>
        <taxon>Bacillota</taxon>
        <taxon>Bacilli</taxon>
        <taxon>Bacillales</taxon>
        <taxon>Paenibacillaceae</taxon>
        <taxon>Cohnella</taxon>
    </lineage>
</organism>
<evidence type="ECO:0000256" key="2">
    <source>
        <dbReference type="ARBA" id="ARBA00022723"/>
    </source>
</evidence>
<evidence type="ECO:0000256" key="4">
    <source>
        <dbReference type="ARBA" id="ARBA00023014"/>
    </source>
</evidence>
<dbReference type="Proteomes" id="UP001153387">
    <property type="component" value="Unassembled WGS sequence"/>
</dbReference>
<keyword evidence="4" id="KW-0411">Iron-sulfur</keyword>
<protein>
    <submittedName>
        <fullName evidence="6">Rieske (2Fe-2S) protein</fullName>
    </submittedName>
</protein>
<accession>A0A9X4KE54</accession>
<gene>
    <name evidence="6" type="ORF">OMP38_05400</name>
</gene>
<dbReference type="PROSITE" id="PS51296">
    <property type="entry name" value="RIESKE"/>
    <property type="match status" value="1"/>
</dbReference>
<dbReference type="RefSeq" id="WP_277564189.1">
    <property type="nucleotide sequence ID" value="NZ_JAPDHZ010000002.1"/>
</dbReference>
<sequence>MSDTRIPLGSAEMLAEVPMSLEVEGKPYWLTKDEEGRIALLLAFCPHAGGEVLLADGEFYCPLHYWTFDGRSGACTNRDDERLMRRDVELVDGLLYASGSDY</sequence>
<dbReference type="GO" id="GO:0004497">
    <property type="term" value="F:monooxygenase activity"/>
    <property type="evidence" value="ECO:0007669"/>
    <property type="project" value="UniProtKB-ARBA"/>
</dbReference>
<reference evidence="6 7" key="1">
    <citation type="submission" date="2022-10" db="EMBL/GenBank/DDBJ databases">
        <title>Comparative genomic analysis of Cohnella hashimotonis sp. nov., isolated from the International Space Station.</title>
        <authorList>
            <person name="Simpson A."/>
            <person name="Venkateswaran K."/>
        </authorList>
    </citation>
    <scope>NUCLEOTIDE SEQUENCE [LARGE SCALE GENOMIC DNA]</scope>
    <source>
        <strain evidence="6 7">DSM 18997</strain>
    </source>
</reference>
<evidence type="ECO:0000313" key="6">
    <source>
        <dbReference type="EMBL" id="MDG0790346.1"/>
    </source>
</evidence>
<proteinExistence type="predicted"/>
<dbReference type="GO" id="GO:0046872">
    <property type="term" value="F:metal ion binding"/>
    <property type="evidence" value="ECO:0007669"/>
    <property type="project" value="UniProtKB-KW"/>
</dbReference>
<dbReference type="SUPFAM" id="SSF50022">
    <property type="entry name" value="ISP domain"/>
    <property type="match status" value="1"/>
</dbReference>
<evidence type="ECO:0000256" key="1">
    <source>
        <dbReference type="ARBA" id="ARBA00022714"/>
    </source>
</evidence>
<dbReference type="CDD" id="cd03467">
    <property type="entry name" value="Rieske"/>
    <property type="match status" value="1"/>
</dbReference>
<feature type="domain" description="Rieske" evidence="5">
    <location>
        <begin position="5"/>
        <end position="97"/>
    </location>
</feature>